<gene>
    <name evidence="5" type="ORF">PC110_g22736</name>
    <name evidence="1" type="ORF">PC115_g13125</name>
    <name evidence="2" type="ORF">PC117_g14580</name>
    <name evidence="3" type="ORF">PC118_g13758</name>
    <name evidence="4" type="ORF">PC129_g4052</name>
</gene>
<comment type="caution">
    <text evidence="5">The sequence shown here is derived from an EMBL/GenBank/DDBJ whole genome shotgun (WGS) entry which is preliminary data.</text>
</comment>
<keyword evidence="6" id="KW-1185">Reference proteome</keyword>
<reference evidence="1" key="2">
    <citation type="submission" date="2018-10" db="EMBL/GenBank/DDBJ databases">
        <title>Effector identification in a new, highly contiguous assembly of the strawberry crown rot pathogen Phytophthora cactorum.</title>
        <authorList>
            <person name="Armitage A.D."/>
            <person name="Nellist C.F."/>
            <person name="Bates H."/>
            <person name="Vickerstaff R.J."/>
            <person name="Harrison R.J."/>
        </authorList>
    </citation>
    <scope>NUCLEOTIDE SEQUENCE</scope>
    <source>
        <strain evidence="1">4032</strain>
        <strain evidence="2">4040</strain>
        <strain evidence="3">P415</strain>
        <strain evidence="4">P421</strain>
    </source>
</reference>
<dbReference type="Proteomes" id="UP000760860">
    <property type="component" value="Unassembled WGS sequence"/>
</dbReference>
<sequence>MPTLPHSPVARARVLESYRAGGDWMLLATHHGISLTAARRIVDSGREEPLPRKRLRSASVKYTPGFVGSLESYWDDNCS</sequence>
<evidence type="ECO:0000313" key="6">
    <source>
        <dbReference type="Proteomes" id="UP000251314"/>
    </source>
</evidence>
<dbReference type="AlphaFoldDB" id="A0A329R8J0"/>
<dbReference type="OrthoDB" id="97072at2759"/>
<proteinExistence type="predicted"/>
<reference evidence="5 6" key="1">
    <citation type="submission" date="2018-01" db="EMBL/GenBank/DDBJ databases">
        <title>Draft genome of the strawberry crown rot pathogen Phytophthora cactorum.</title>
        <authorList>
            <person name="Armitage A.D."/>
            <person name="Lysoe E."/>
            <person name="Nellist C.F."/>
            <person name="Harrison R.J."/>
            <person name="Brurberg M.B."/>
        </authorList>
    </citation>
    <scope>NUCLEOTIDE SEQUENCE [LARGE SCALE GENOMIC DNA]</scope>
    <source>
        <strain evidence="5 6">10300</strain>
    </source>
</reference>
<dbReference type="STRING" id="29920.A0A329R8J0"/>
<protein>
    <submittedName>
        <fullName evidence="5">Uncharacterized protein</fullName>
    </submittedName>
</protein>
<dbReference type="EMBL" id="RCML01000483">
    <property type="protein sequence ID" value="KAG2975733.1"/>
    <property type="molecule type" value="Genomic_DNA"/>
</dbReference>
<dbReference type="EMBL" id="RCMV01000086">
    <property type="protein sequence ID" value="KAG3225351.1"/>
    <property type="molecule type" value="Genomic_DNA"/>
</dbReference>
<dbReference type="EMBL" id="MJFZ01002340">
    <property type="protein sequence ID" value="RAW20821.1"/>
    <property type="molecule type" value="Genomic_DNA"/>
</dbReference>
<dbReference type="EMBL" id="RCMI01000461">
    <property type="protein sequence ID" value="KAG2909827.1"/>
    <property type="molecule type" value="Genomic_DNA"/>
</dbReference>
<dbReference type="Proteomes" id="UP000736787">
    <property type="component" value="Unassembled WGS sequence"/>
</dbReference>
<accession>A0A329R8J0</accession>
<name>A0A329R8J0_9STRA</name>
<dbReference type="VEuPathDB" id="FungiDB:PC110_g22736"/>
<dbReference type="Proteomes" id="UP000697107">
    <property type="component" value="Unassembled WGS sequence"/>
</dbReference>
<evidence type="ECO:0000313" key="5">
    <source>
        <dbReference type="EMBL" id="RAW20821.1"/>
    </source>
</evidence>
<organism evidence="5 6">
    <name type="scientific">Phytophthora cactorum</name>
    <dbReference type="NCBI Taxonomy" id="29920"/>
    <lineage>
        <taxon>Eukaryota</taxon>
        <taxon>Sar</taxon>
        <taxon>Stramenopiles</taxon>
        <taxon>Oomycota</taxon>
        <taxon>Peronosporomycetes</taxon>
        <taxon>Peronosporales</taxon>
        <taxon>Peronosporaceae</taxon>
        <taxon>Phytophthora</taxon>
    </lineage>
</organism>
<dbReference type="EMBL" id="RCMK01000460">
    <property type="protein sequence ID" value="KAG2927415.1"/>
    <property type="molecule type" value="Genomic_DNA"/>
</dbReference>
<dbReference type="Proteomes" id="UP000774804">
    <property type="component" value="Unassembled WGS sequence"/>
</dbReference>
<evidence type="ECO:0000313" key="1">
    <source>
        <dbReference type="EMBL" id="KAG2909827.1"/>
    </source>
</evidence>
<evidence type="ECO:0000313" key="2">
    <source>
        <dbReference type="EMBL" id="KAG2927415.1"/>
    </source>
</evidence>
<dbReference type="Proteomes" id="UP000251314">
    <property type="component" value="Unassembled WGS sequence"/>
</dbReference>
<evidence type="ECO:0000313" key="3">
    <source>
        <dbReference type="EMBL" id="KAG2975733.1"/>
    </source>
</evidence>
<evidence type="ECO:0000313" key="4">
    <source>
        <dbReference type="EMBL" id="KAG3225351.1"/>
    </source>
</evidence>